<dbReference type="Proteomes" id="UP000545493">
    <property type="component" value="Unassembled WGS sequence"/>
</dbReference>
<accession>A0A7X5ZSC9</accession>
<dbReference type="AlphaFoldDB" id="A0A7X5ZSC9"/>
<evidence type="ECO:0000313" key="2">
    <source>
        <dbReference type="Proteomes" id="UP000545493"/>
    </source>
</evidence>
<keyword evidence="2" id="KW-1185">Reference proteome</keyword>
<protein>
    <submittedName>
        <fullName evidence="1">Uncharacterized protein</fullName>
    </submittedName>
</protein>
<name>A0A7X5ZSC9_9PSEU</name>
<reference evidence="1 2" key="1">
    <citation type="submission" date="2020-03" db="EMBL/GenBank/DDBJ databases">
        <title>Sequencing the genomes of 1000 actinobacteria strains.</title>
        <authorList>
            <person name="Klenk H.-P."/>
        </authorList>
    </citation>
    <scope>NUCLEOTIDE SEQUENCE [LARGE SCALE GENOMIC DNA]</scope>
    <source>
        <strain evidence="1 2">DSM 45685</strain>
    </source>
</reference>
<dbReference type="EMBL" id="JAAOYM010000001">
    <property type="protein sequence ID" value="NIJ13824.1"/>
    <property type="molecule type" value="Genomic_DNA"/>
</dbReference>
<gene>
    <name evidence="1" type="ORF">FHU38_004168</name>
</gene>
<organism evidence="1 2">
    <name type="scientific">Saccharomonospora amisosensis</name>
    <dbReference type="NCBI Taxonomy" id="1128677"/>
    <lineage>
        <taxon>Bacteria</taxon>
        <taxon>Bacillati</taxon>
        <taxon>Actinomycetota</taxon>
        <taxon>Actinomycetes</taxon>
        <taxon>Pseudonocardiales</taxon>
        <taxon>Pseudonocardiaceae</taxon>
        <taxon>Saccharomonospora</taxon>
    </lineage>
</organism>
<proteinExistence type="predicted"/>
<dbReference type="RefSeq" id="WP_167173916.1">
    <property type="nucleotide sequence ID" value="NZ_JAAOYM010000001.1"/>
</dbReference>
<comment type="caution">
    <text evidence="1">The sequence shown here is derived from an EMBL/GenBank/DDBJ whole genome shotgun (WGS) entry which is preliminary data.</text>
</comment>
<evidence type="ECO:0000313" key="1">
    <source>
        <dbReference type="EMBL" id="NIJ13824.1"/>
    </source>
</evidence>
<sequence length="50" mass="5629">MLADQDVRRVIELGWLAVGEQPALAHVLADRDPRLADTMYDTELGASHRR</sequence>